<dbReference type="Gene3D" id="3.10.580.10">
    <property type="entry name" value="CBS-domain"/>
    <property type="match status" value="1"/>
</dbReference>
<evidence type="ECO:0000256" key="1">
    <source>
        <dbReference type="PROSITE-ProRule" id="PRU00703"/>
    </source>
</evidence>
<dbReference type="CDD" id="cd17788">
    <property type="entry name" value="CBS_pair_bac"/>
    <property type="match status" value="1"/>
</dbReference>
<dbReference type="Proteomes" id="UP000586827">
    <property type="component" value="Unassembled WGS sequence"/>
</dbReference>
<dbReference type="InterPro" id="IPR046342">
    <property type="entry name" value="CBS_dom_sf"/>
</dbReference>
<dbReference type="EMBL" id="JABELX010000008">
    <property type="protein sequence ID" value="NNH72684.1"/>
    <property type="molecule type" value="Genomic_DNA"/>
</dbReference>
<comment type="caution">
    <text evidence="3">The sequence shown here is derived from an EMBL/GenBank/DDBJ whole genome shotgun (WGS) entry which is preliminary data.</text>
</comment>
<evidence type="ECO:0000259" key="2">
    <source>
        <dbReference type="PROSITE" id="PS51371"/>
    </source>
</evidence>
<proteinExistence type="predicted"/>
<evidence type="ECO:0000313" key="3">
    <source>
        <dbReference type="EMBL" id="NNH72684.1"/>
    </source>
</evidence>
<dbReference type="AlphaFoldDB" id="A0A849C223"/>
<name>A0A849C223_9NOCA</name>
<dbReference type="RefSeq" id="WP_067524775.1">
    <property type="nucleotide sequence ID" value="NZ_JABELX010000008.1"/>
</dbReference>
<dbReference type="PROSITE" id="PS51371">
    <property type="entry name" value="CBS"/>
    <property type="match status" value="1"/>
</dbReference>
<accession>A0A849C223</accession>
<keyword evidence="1" id="KW-0129">CBS domain</keyword>
<dbReference type="SUPFAM" id="SSF54631">
    <property type="entry name" value="CBS-domain pair"/>
    <property type="match status" value="1"/>
</dbReference>
<keyword evidence="4" id="KW-1185">Reference proteome</keyword>
<dbReference type="InterPro" id="IPR000644">
    <property type="entry name" value="CBS_dom"/>
</dbReference>
<organism evidence="3 4">
    <name type="scientific">Nocardia uniformis</name>
    <dbReference type="NCBI Taxonomy" id="53432"/>
    <lineage>
        <taxon>Bacteria</taxon>
        <taxon>Bacillati</taxon>
        <taxon>Actinomycetota</taxon>
        <taxon>Actinomycetes</taxon>
        <taxon>Mycobacteriales</taxon>
        <taxon>Nocardiaceae</taxon>
        <taxon>Nocardia</taxon>
    </lineage>
</organism>
<evidence type="ECO:0000313" key="4">
    <source>
        <dbReference type="Proteomes" id="UP000586827"/>
    </source>
</evidence>
<sequence length="152" mass="16454">MHAAQMAEEFPMVSMDSGALDAARMLAEHRLPGILVTGSDGYPEAVLPAAQVVQFIIPRYVQDDPSLARVLDEPMCAKAISKLRGKTVRDVIPEKFIKIPFARADDTIIELAAVMAQYRSPLIAVLDGKRLLGVVTASRLLEAALRDSSPQG</sequence>
<gene>
    <name evidence="3" type="ORF">HLB23_22945</name>
</gene>
<reference evidence="3 4" key="1">
    <citation type="submission" date="2020-05" db="EMBL/GenBank/DDBJ databases">
        <title>MicrobeNet Type strains.</title>
        <authorList>
            <person name="Nicholson A.C."/>
        </authorList>
    </citation>
    <scope>NUCLEOTIDE SEQUENCE [LARGE SCALE GENOMIC DNA]</scope>
    <source>
        <strain evidence="3 4">JCM 3224</strain>
    </source>
</reference>
<dbReference type="Pfam" id="PF00571">
    <property type="entry name" value="CBS"/>
    <property type="match status" value="1"/>
</dbReference>
<feature type="domain" description="CBS" evidence="2">
    <location>
        <begin position="91"/>
        <end position="151"/>
    </location>
</feature>
<protein>
    <submittedName>
        <fullName evidence="3">CBS domain-containing protein</fullName>
    </submittedName>
</protein>